<evidence type="ECO:0000256" key="3">
    <source>
        <dbReference type="ARBA" id="ARBA00022989"/>
    </source>
</evidence>
<evidence type="ECO:0000256" key="4">
    <source>
        <dbReference type="ARBA" id="ARBA00023136"/>
    </source>
</evidence>
<reference evidence="6 7" key="1">
    <citation type="journal article" date="2009" name="Genome Res.">
        <title>Whole genome sequence of Desulfovibrio magneticus strain RS-1 revealed common gene clusters in magnetotactic bacteria.</title>
        <authorList>
            <person name="Nakazawa H."/>
            <person name="Arakaki A."/>
            <person name="Narita-Yamada S."/>
            <person name="Yashiro I."/>
            <person name="Jinno K."/>
            <person name="Aoki N."/>
            <person name="Tsuruyama A."/>
            <person name="Okamura Y."/>
            <person name="Tanikawa S."/>
            <person name="Fujita N."/>
            <person name="Takeyama H."/>
            <person name="Matsunaga T."/>
        </authorList>
    </citation>
    <scope>NUCLEOTIDE SEQUENCE [LARGE SCALE GENOMIC DNA]</scope>
    <source>
        <strain evidence="7">ATCC 700980 / DSM 13731 / RS-1</strain>
    </source>
</reference>
<sequence length="125" mass="13709">MGRRKEGGHFCRDGRGCRHVASRLLVCPGRPWRNRRCYAFYAWLRLGRSPGWIGPGLASLVVFAWALTRVEAPAAGRIFVAYGGVYILASLAWMHVVEGQPPDRFDLAGAALCLLGGGLILFAPR</sequence>
<keyword evidence="3 5" id="KW-1133">Transmembrane helix</keyword>
<dbReference type="HOGENOM" id="CLU_1989037_0_0_7"/>
<evidence type="ECO:0000256" key="1">
    <source>
        <dbReference type="ARBA" id="ARBA00022475"/>
    </source>
</evidence>
<organism evidence="6 7">
    <name type="scientific">Solidesulfovibrio magneticus (strain ATCC 700980 / DSM 13731 / RS-1)</name>
    <name type="common">Desulfovibrio magneticus</name>
    <dbReference type="NCBI Taxonomy" id="573370"/>
    <lineage>
        <taxon>Bacteria</taxon>
        <taxon>Pseudomonadati</taxon>
        <taxon>Thermodesulfobacteriota</taxon>
        <taxon>Desulfovibrionia</taxon>
        <taxon>Desulfovibrionales</taxon>
        <taxon>Desulfovibrionaceae</taxon>
        <taxon>Solidesulfovibrio</taxon>
    </lineage>
</organism>
<dbReference type="KEGG" id="dma:DMR_12630"/>
<protein>
    <submittedName>
        <fullName evidence="6">Hypothetical membrane protein</fullName>
    </submittedName>
</protein>
<dbReference type="InterPro" id="IPR003844">
    <property type="entry name" value="UPF0060"/>
</dbReference>
<keyword evidence="4 5" id="KW-0472">Membrane</keyword>
<proteinExistence type="predicted"/>
<evidence type="ECO:0000256" key="2">
    <source>
        <dbReference type="ARBA" id="ARBA00022692"/>
    </source>
</evidence>
<feature type="transmembrane region" description="Helical" evidence="5">
    <location>
        <begin position="105"/>
        <end position="123"/>
    </location>
</feature>
<dbReference type="eggNOG" id="COG1742">
    <property type="taxonomic scope" value="Bacteria"/>
</dbReference>
<evidence type="ECO:0000256" key="5">
    <source>
        <dbReference type="SAM" id="Phobius"/>
    </source>
</evidence>
<feature type="transmembrane region" description="Helical" evidence="5">
    <location>
        <begin position="51"/>
        <end position="68"/>
    </location>
</feature>
<dbReference type="EMBL" id="AP010904">
    <property type="protein sequence ID" value="BAH74754.1"/>
    <property type="molecule type" value="Genomic_DNA"/>
</dbReference>
<dbReference type="STRING" id="573370.DMR_12630"/>
<feature type="transmembrane region" description="Helical" evidence="5">
    <location>
        <begin position="74"/>
        <end position="93"/>
    </location>
</feature>
<gene>
    <name evidence="6" type="ordered locus">DMR_12630</name>
</gene>
<accession>C4XMG3</accession>
<dbReference type="GO" id="GO:0005886">
    <property type="term" value="C:plasma membrane"/>
    <property type="evidence" value="ECO:0007669"/>
    <property type="project" value="TreeGrafter"/>
</dbReference>
<dbReference type="AlphaFoldDB" id="C4XMG3"/>
<evidence type="ECO:0000313" key="6">
    <source>
        <dbReference type="EMBL" id="BAH74754.1"/>
    </source>
</evidence>
<dbReference type="Pfam" id="PF02694">
    <property type="entry name" value="UPF0060"/>
    <property type="match status" value="1"/>
</dbReference>
<name>C4XMG3_SOLM1</name>
<evidence type="ECO:0000313" key="7">
    <source>
        <dbReference type="Proteomes" id="UP000009071"/>
    </source>
</evidence>
<dbReference type="Proteomes" id="UP000009071">
    <property type="component" value="Chromosome"/>
</dbReference>
<dbReference type="PANTHER" id="PTHR36116:SF1">
    <property type="entry name" value="UPF0060 MEMBRANE PROTEIN YNFA"/>
    <property type="match status" value="1"/>
</dbReference>
<keyword evidence="7" id="KW-1185">Reference proteome</keyword>
<dbReference type="PANTHER" id="PTHR36116">
    <property type="entry name" value="UPF0060 MEMBRANE PROTEIN YNFA"/>
    <property type="match status" value="1"/>
</dbReference>
<keyword evidence="1" id="KW-1003">Cell membrane</keyword>
<keyword evidence="2 5" id="KW-0812">Transmembrane</keyword>